<dbReference type="SUPFAM" id="SSF47336">
    <property type="entry name" value="ACP-like"/>
    <property type="match status" value="1"/>
</dbReference>
<dbReference type="PANTHER" id="PTHR45527:SF1">
    <property type="entry name" value="FATTY ACID SYNTHASE"/>
    <property type="match status" value="1"/>
</dbReference>
<dbReference type="InterPro" id="IPR036736">
    <property type="entry name" value="ACP-like_sf"/>
</dbReference>
<sequence>MSQEPDPERVPADLAKYSDAPAAIQSSNVDMSGEMTDLEKTLRNAWAELFDIDAEDIGAADLFYHHGGDSIAAINLVSMLRRNHWSLSVNDCLSYPSLREQATRMKPAKKNGAKTEFKLEVSDLVHKQLELAGLQPTDIEDIYPCAPGQVEFLTQGHTEDQFWQFMTVRRVPNDFDLDLWTDLTRKLTAANQILRAMYMRQGPADPLSWVQIILKQPVLDLATVECATEADKDRLSVPFRDFVHYCADPSERARMLDYWKAQLAGSSAAPYPQHITEPRVGGAVVDKIDLPVDAYALKTGVTASIVFQAAYTLLLSKLSGGATDVTYDYLLTGRNVDLDDPQLIAGTCATFLPFRARFDAAGTTPVPQLLRDTQAGFWEMTEHGRGVGLGDIYRALGVERKQRAAKTLFLFQPFEPATEGAKSQHMR</sequence>
<evidence type="ECO:0000259" key="2">
    <source>
        <dbReference type="PROSITE" id="PS50075"/>
    </source>
</evidence>
<accession>A0ABR1RVB5</accession>
<dbReference type="Gene3D" id="3.30.559.10">
    <property type="entry name" value="Chloramphenicol acetyltransferase-like domain"/>
    <property type="match status" value="1"/>
</dbReference>
<dbReference type="InterPro" id="IPR023213">
    <property type="entry name" value="CAT-like_dom_sf"/>
</dbReference>
<gene>
    <name evidence="3" type="ORF">PG991_007962</name>
</gene>
<dbReference type="PANTHER" id="PTHR45527">
    <property type="entry name" value="NONRIBOSOMAL PEPTIDE SYNTHETASE"/>
    <property type="match status" value="1"/>
</dbReference>
<reference evidence="3 4" key="1">
    <citation type="submission" date="2023-01" db="EMBL/GenBank/DDBJ databases">
        <title>Analysis of 21 Apiospora genomes using comparative genomics revels a genus with tremendous synthesis potential of carbohydrate active enzymes and secondary metabolites.</title>
        <authorList>
            <person name="Sorensen T."/>
        </authorList>
    </citation>
    <scope>NUCLEOTIDE SEQUENCE [LARGE SCALE GENOMIC DNA]</scope>
    <source>
        <strain evidence="3 4">CBS 20057</strain>
    </source>
</reference>
<dbReference type="Gene3D" id="3.30.559.30">
    <property type="entry name" value="Nonribosomal peptide synthetase, condensation domain"/>
    <property type="match status" value="1"/>
</dbReference>
<proteinExistence type="predicted"/>
<dbReference type="InterPro" id="IPR009081">
    <property type="entry name" value="PP-bd_ACP"/>
</dbReference>
<dbReference type="SUPFAM" id="SSF52777">
    <property type="entry name" value="CoA-dependent acyltransferases"/>
    <property type="match status" value="2"/>
</dbReference>
<dbReference type="PROSITE" id="PS50075">
    <property type="entry name" value="CARRIER"/>
    <property type="match status" value="1"/>
</dbReference>
<dbReference type="Pfam" id="PF00668">
    <property type="entry name" value="Condensation"/>
    <property type="match status" value="1"/>
</dbReference>
<evidence type="ECO:0000313" key="3">
    <source>
        <dbReference type="EMBL" id="KAK8018772.1"/>
    </source>
</evidence>
<protein>
    <recommendedName>
        <fullName evidence="2">Carrier domain-containing protein</fullName>
    </recommendedName>
</protein>
<comment type="caution">
    <text evidence="3">The sequence shown here is derived from an EMBL/GenBank/DDBJ whole genome shotgun (WGS) entry which is preliminary data.</text>
</comment>
<name>A0ABR1RVB5_9PEZI</name>
<dbReference type="EMBL" id="JAQQWI010000010">
    <property type="protein sequence ID" value="KAK8018772.1"/>
    <property type="molecule type" value="Genomic_DNA"/>
</dbReference>
<feature type="domain" description="Carrier" evidence="2">
    <location>
        <begin position="33"/>
        <end position="109"/>
    </location>
</feature>
<keyword evidence="1" id="KW-0436">Ligase</keyword>
<dbReference type="Gene3D" id="1.10.1200.10">
    <property type="entry name" value="ACP-like"/>
    <property type="match status" value="1"/>
</dbReference>
<evidence type="ECO:0000256" key="1">
    <source>
        <dbReference type="ARBA" id="ARBA00022598"/>
    </source>
</evidence>
<dbReference type="Proteomes" id="UP001396898">
    <property type="component" value="Unassembled WGS sequence"/>
</dbReference>
<keyword evidence="4" id="KW-1185">Reference proteome</keyword>
<dbReference type="InterPro" id="IPR001242">
    <property type="entry name" value="Condensation_dom"/>
</dbReference>
<dbReference type="Pfam" id="PF00550">
    <property type="entry name" value="PP-binding"/>
    <property type="match status" value="1"/>
</dbReference>
<evidence type="ECO:0000313" key="4">
    <source>
        <dbReference type="Proteomes" id="UP001396898"/>
    </source>
</evidence>
<organism evidence="3 4">
    <name type="scientific">Apiospora marii</name>
    <dbReference type="NCBI Taxonomy" id="335849"/>
    <lineage>
        <taxon>Eukaryota</taxon>
        <taxon>Fungi</taxon>
        <taxon>Dikarya</taxon>
        <taxon>Ascomycota</taxon>
        <taxon>Pezizomycotina</taxon>
        <taxon>Sordariomycetes</taxon>
        <taxon>Xylariomycetidae</taxon>
        <taxon>Amphisphaeriales</taxon>
        <taxon>Apiosporaceae</taxon>
        <taxon>Apiospora</taxon>
    </lineage>
</organism>